<keyword evidence="2" id="KW-0067">ATP-binding</keyword>
<dbReference type="CDD" id="cd03221">
    <property type="entry name" value="ABCF_EF-3"/>
    <property type="match status" value="1"/>
</dbReference>
<comment type="caution">
    <text evidence="4">The sequence shown here is derived from an EMBL/GenBank/DDBJ whole genome shotgun (WGS) entry which is preliminary data.</text>
</comment>
<dbReference type="SUPFAM" id="SSF52540">
    <property type="entry name" value="P-loop containing nucleoside triphosphate hydrolases"/>
    <property type="match status" value="2"/>
</dbReference>
<dbReference type="PROSITE" id="PS50893">
    <property type="entry name" value="ABC_TRANSPORTER_2"/>
    <property type="match status" value="1"/>
</dbReference>
<dbReference type="Pfam" id="PF12848">
    <property type="entry name" value="ABC_tran_Xtn"/>
    <property type="match status" value="1"/>
</dbReference>
<dbReference type="EMBL" id="LJCR01001057">
    <property type="protein sequence ID" value="KPV51127.1"/>
    <property type="molecule type" value="Genomic_DNA"/>
</dbReference>
<reference evidence="4 5" key="1">
    <citation type="submission" date="2015-09" db="EMBL/GenBank/DDBJ databases">
        <title>Draft genome sequence of Kouleothrix aurantiaca JCM 19913.</title>
        <authorList>
            <person name="Hemp J."/>
        </authorList>
    </citation>
    <scope>NUCLEOTIDE SEQUENCE [LARGE SCALE GENOMIC DNA]</scope>
    <source>
        <strain evidence="4 5">COM-B</strain>
    </source>
</reference>
<evidence type="ECO:0000313" key="4">
    <source>
        <dbReference type="EMBL" id="KPV51127.1"/>
    </source>
</evidence>
<keyword evidence="5" id="KW-1185">Reference proteome</keyword>
<dbReference type="Proteomes" id="UP000050509">
    <property type="component" value="Unassembled WGS sequence"/>
</dbReference>
<protein>
    <recommendedName>
        <fullName evidence="3">ABC transporter domain-containing protein</fullName>
    </recommendedName>
</protein>
<dbReference type="InterPro" id="IPR027417">
    <property type="entry name" value="P-loop_NTPase"/>
</dbReference>
<dbReference type="Pfam" id="PF00005">
    <property type="entry name" value="ABC_tran"/>
    <property type="match status" value="2"/>
</dbReference>
<keyword evidence="1" id="KW-0547">Nucleotide-binding</keyword>
<dbReference type="InterPro" id="IPR051309">
    <property type="entry name" value="ABCF_ATPase"/>
</dbReference>
<dbReference type="PANTHER" id="PTHR42855:SF2">
    <property type="entry name" value="DRUG RESISTANCE ABC TRANSPORTER,ATP-BINDING PROTEIN"/>
    <property type="match status" value="1"/>
</dbReference>
<evidence type="ECO:0000259" key="3">
    <source>
        <dbReference type="PROSITE" id="PS50893"/>
    </source>
</evidence>
<dbReference type="InterPro" id="IPR032781">
    <property type="entry name" value="ABC_tran_Xtn"/>
</dbReference>
<evidence type="ECO:0000313" key="5">
    <source>
        <dbReference type="Proteomes" id="UP000050509"/>
    </source>
</evidence>
<dbReference type="InterPro" id="IPR017871">
    <property type="entry name" value="ABC_transporter-like_CS"/>
</dbReference>
<sequence>MLQVQNLQKSYGIATVLAGASFIINDGEHVGLIGPNGAGKSTLLRCIVGQEQPDSGSVIFAPAGQTLGYVPQSFGELLGGKTIAEVLADAQASYSAAEATLERAGAALADATDLDAALATYDAALAQFEALGGYEREHRAAAVLEGLELGALDPATPARTLSGGQKTRLGLAALLLSAPDLLLLDEPTNHLDVSALEWLETFVRGYGGAVVVVSHDREFLDHTVGRILYLDPLARTIKSYTGNYSDFADAREQERANQLETWKKQQDYIEQVETDIARLKGQALGVELSTTPAQPTIRRYAKKVAKKAKSRERKLERFLESDERVEKPKNSWGLKLDFGPPPAGGRAVLRVDDVRFDYGRRADAPLLADVRFEVAYGERVALVGPNGAGKTTLL</sequence>
<dbReference type="Gene3D" id="3.40.50.300">
    <property type="entry name" value="P-loop containing nucleotide triphosphate hydrolases"/>
    <property type="match status" value="2"/>
</dbReference>
<evidence type="ECO:0000256" key="1">
    <source>
        <dbReference type="ARBA" id="ARBA00022741"/>
    </source>
</evidence>
<proteinExistence type="predicted"/>
<dbReference type="SMART" id="SM00382">
    <property type="entry name" value="AAA"/>
    <property type="match status" value="1"/>
</dbReference>
<organism evidence="4 5">
    <name type="scientific">Kouleothrix aurantiaca</name>
    <dbReference type="NCBI Taxonomy" id="186479"/>
    <lineage>
        <taxon>Bacteria</taxon>
        <taxon>Bacillati</taxon>
        <taxon>Chloroflexota</taxon>
        <taxon>Chloroflexia</taxon>
        <taxon>Chloroflexales</taxon>
        <taxon>Roseiflexineae</taxon>
        <taxon>Roseiflexaceae</taxon>
        <taxon>Kouleothrix</taxon>
    </lineage>
</organism>
<name>A0A0P9D794_9CHLR</name>
<feature type="non-terminal residue" evidence="4">
    <location>
        <position position="394"/>
    </location>
</feature>
<dbReference type="GO" id="GO:0005524">
    <property type="term" value="F:ATP binding"/>
    <property type="evidence" value="ECO:0007669"/>
    <property type="project" value="UniProtKB-KW"/>
</dbReference>
<dbReference type="PANTHER" id="PTHR42855">
    <property type="entry name" value="ABC TRANSPORTER ATP-BINDING SUBUNIT"/>
    <property type="match status" value="1"/>
</dbReference>
<dbReference type="FunFam" id="3.40.50.300:FF:000011">
    <property type="entry name" value="Putative ABC transporter ATP-binding component"/>
    <property type="match status" value="1"/>
</dbReference>
<evidence type="ECO:0000256" key="2">
    <source>
        <dbReference type="ARBA" id="ARBA00022840"/>
    </source>
</evidence>
<feature type="domain" description="ABC transporter" evidence="3">
    <location>
        <begin position="2"/>
        <end position="257"/>
    </location>
</feature>
<gene>
    <name evidence="4" type="ORF">SE17_22990</name>
</gene>
<dbReference type="PROSITE" id="PS00211">
    <property type="entry name" value="ABC_TRANSPORTER_1"/>
    <property type="match status" value="1"/>
</dbReference>
<dbReference type="GO" id="GO:0016887">
    <property type="term" value="F:ATP hydrolysis activity"/>
    <property type="evidence" value="ECO:0007669"/>
    <property type="project" value="InterPro"/>
</dbReference>
<dbReference type="AlphaFoldDB" id="A0A0P9D794"/>
<accession>A0A0P9D794</accession>
<dbReference type="InterPro" id="IPR003593">
    <property type="entry name" value="AAA+_ATPase"/>
</dbReference>
<dbReference type="InterPro" id="IPR003439">
    <property type="entry name" value="ABC_transporter-like_ATP-bd"/>
</dbReference>